<gene>
    <name evidence="2" type="ORF">INT43_006424</name>
</gene>
<comment type="caution">
    <text evidence="2">The sequence shown here is derived from an EMBL/GenBank/DDBJ whole genome shotgun (WGS) entry which is preliminary data.</text>
</comment>
<reference evidence="2" key="1">
    <citation type="submission" date="2020-12" db="EMBL/GenBank/DDBJ databases">
        <title>Metabolic potential, ecology and presence of endohyphal bacteria is reflected in genomic diversity of Mucoromycotina.</title>
        <authorList>
            <person name="Muszewska A."/>
            <person name="Okrasinska A."/>
            <person name="Steczkiewicz K."/>
            <person name="Drgas O."/>
            <person name="Orlowska M."/>
            <person name="Perlinska-Lenart U."/>
            <person name="Aleksandrzak-Piekarczyk T."/>
            <person name="Szatraj K."/>
            <person name="Zielenkiewicz U."/>
            <person name="Pilsyk S."/>
            <person name="Malc E."/>
            <person name="Mieczkowski P."/>
            <person name="Kruszewska J.S."/>
            <person name="Biernat P."/>
            <person name="Pawlowska J."/>
        </authorList>
    </citation>
    <scope>NUCLEOTIDE SEQUENCE</scope>
    <source>
        <strain evidence="2">WA0000067209</strain>
    </source>
</reference>
<dbReference type="EMBL" id="JAEPQZ010000003">
    <property type="protein sequence ID" value="KAG2183418.1"/>
    <property type="molecule type" value="Genomic_DNA"/>
</dbReference>
<evidence type="ECO:0000313" key="2">
    <source>
        <dbReference type="EMBL" id="KAG2183418.1"/>
    </source>
</evidence>
<accession>A0A8H7Q124</accession>
<keyword evidence="3" id="KW-1185">Reference proteome</keyword>
<dbReference type="Pfam" id="PF24293">
    <property type="entry name" value="TPR_Edg1"/>
    <property type="match status" value="1"/>
</dbReference>
<dbReference type="Proteomes" id="UP000654370">
    <property type="component" value="Unassembled WGS sequence"/>
</dbReference>
<feature type="domain" description="Edg1 TPR repeats region" evidence="1">
    <location>
        <begin position="514"/>
        <end position="659"/>
    </location>
</feature>
<organism evidence="2 3">
    <name type="scientific">Mortierella isabellina</name>
    <name type="common">Filamentous fungus</name>
    <name type="synonym">Umbelopsis isabellina</name>
    <dbReference type="NCBI Taxonomy" id="91625"/>
    <lineage>
        <taxon>Eukaryota</taxon>
        <taxon>Fungi</taxon>
        <taxon>Fungi incertae sedis</taxon>
        <taxon>Mucoromycota</taxon>
        <taxon>Mucoromycotina</taxon>
        <taxon>Umbelopsidomycetes</taxon>
        <taxon>Umbelopsidales</taxon>
        <taxon>Umbelopsidaceae</taxon>
        <taxon>Umbelopsis</taxon>
    </lineage>
</organism>
<dbReference type="AlphaFoldDB" id="A0A8H7Q124"/>
<dbReference type="OrthoDB" id="2290055at2759"/>
<evidence type="ECO:0000259" key="1">
    <source>
        <dbReference type="Pfam" id="PF24293"/>
    </source>
</evidence>
<evidence type="ECO:0000313" key="3">
    <source>
        <dbReference type="Proteomes" id="UP000654370"/>
    </source>
</evidence>
<protein>
    <recommendedName>
        <fullName evidence="1">Edg1 TPR repeats region domain-containing protein</fullName>
    </recommendedName>
</protein>
<proteinExistence type="predicted"/>
<dbReference type="InterPro" id="IPR056581">
    <property type="entry name" value="TPR_Edg1"/>
</dbReference>
<name>A0A8H7Q124_MORIS</name>
<sequence length="1250" mass="143408">MQHLLKADVEGVLEHVSNLDRSSSKESLSETVTSLIIQEVHRTGECMNKPDFCHQTHDLLFRAWQQNLGIYDPYAKFHHRNGLTTDEYYKLVDKLSLWNELAQTLYSLSPEHALDILHCLRISRPDSKLPLKCLAMYYTVCCSFPSQDIVQELLQHPPLNQLEGMSSLDSASIASILKSMCTILAKLNTHSHDYSKPHHPAYQDAAEQIPQIFSNIYETFKKLSFPHSSRISRRNKHMYRLFWTEFCRNPLSRLIGIVENDLLQTFLKESEDWGHVSQFNNAVEQPFGLEHQQPSMFDIDETLVKLDMPLSDAANKHLMAFVKIYGLINSNCPLETMQANESLNVQTSRAMDKQGHGILTTTEDTTVTQEYVNDCLLKIQHQSTGWISFLELVVDFQDLFWSYFDEDAHLYDLITKAIVTENLHWRFFKRLSHNVILHQQSEDFIELQCIQCLTGLLIAVFKAISNRDQRLAFRNQIIYSSYQNGNDRTGITYGSMELWSRKRILECTTELRITCNQIVEQSDISSDSNLTHNSNNTLIDSLCWLSMIMPYAVLKRLVLGCIDNKGQTSAVHSILQKLGELCSLKASSNEEPLLITVLNSQEVAESMSSLHNRRNYTDLICQWTMVETTYTNKDEDNKDRNEKGFNRLTPLLDIIEYFEWCLIPGLSKWVRLSSDEVALLPASLQLLHLTLSPIMEMKPHANLPLANDEQSKSNSTQNRSLDWLLHINVIQLISDLCALLALRNKLEDTQQSHELEVLSFLRFTDWEACMSSLDSLLHMLLPDLNVKAPTDNLRRILDHDGAQGSTTVLVDRYSGFDWSLQIKVYPLLNRIADHYGFEKMYISLPTGLLDFFNGVEPIFVADEADPRDKWTLLMLTCKSTTWIQDVMLKNLSLAEHFNTVSLHPYDNVGFVTGIYHALLPAKTLSVLPEFKRLLADFLGQVFNLSPIPQSIRDYKYGNESLNTLVKLLMKEDLQILYSILYSKMLLQTYTSISNYQYGQASSSMGEDEHDNEAVYFVSSIMRVIQSLQPWSSIHDNGITDMDSQPFPEYLNSVMPELHNVTNGQEVSSEAFETDWNKSSDSVENEFDAYLKATSNQEHSAANRTQFSTANNMQHIELLFPPESQYNLSKVSLSVITLFILSQIKDQFQVKKLRESIWIFMLQIVEGLSSDPRRRRLVQAAGKAGKASIKNWKKKTGVKHIVRCRPLLNDDQIALVRQSLTLLQDQQESHIIGQKLDVFYIANSKLPRYYL</sequence>